<sequence length="579" mass="62273">MATTNLSYPLVSSPDPSTAQAQSFYGTSMQQSSSSASSTTSSITQSQPTLRKARSRHFDMFQNSAAIANSSAGVSAQQAAAHSYAPYSYIDLYSEAFDDCDAFTTQRMTANLLPQYNNPTWSAPQNSIRASAVPPYVRFMEHSPPIGPNDVTVPIALPHQPSQTQYSPPASFSPTRSEALPSYVLPPLPTAADLIPNAIVIKSIPFAVSADEFLEIILAAGVPRPYAFNYHIDDKGKFRGLAFANFSTVDDARLALAVLNGYEVYKRKLRAEYKKMLPREERERTEREKRMRRGQLEEQHRQQTQFAPPPDDRAGPVLDFNNQTVIDVYSELLLFKNREGSDEMIMGPLNLENRRIAHQVADKLGLGHKSMMDGSILVTRTSLFQQQQHALLHRQSLSNLAAAAAAAAAAQVKGGHSGSSSGSSPTSTSSQDSSSGTSSSSRRSMYAPLPINATGTASALLDYKASGQHKSVSPMRALRGTKSFADIRSSSRLSALYSHQNGSSSSISSHLARSSASANLGSSNSIPAVPDINAALASQLSGLAISSVNPSDAHHPMRQSLAPDSSGGFMGLQNSILRE</sequence>
<organism evidence="1 2">
    <name type="scientific">Lipomyces orientalis</name>
    <dbReference type="NCBI Taxonomy" id="1233043"/>
    <lineage>
        <taxon>Eukaryota</taxon>
        <taxon>Fungi</taxon>
        <taxon>Dikarya</taxon>
        <taxon>Ascomycota</taxon>
        <taxon>Saccharomycotina</taxon>
        <taxon>Lipomycetes</taxon>
        <taxon>Lipomycetales</taxon>
        <taxon>Lipomycetaceae</taxon>
        <taxon>Lipomyces</taxon>
    </lineage>
</organism>
<comment type="caution">
    <text evidence="1">The sequence shown here is derived from an EMBL/GenBank/DDBJ whole genome shotgun (WGS) entry which is preliminary data.</text>
</comment>
<proteinExistence type="predicted"/>
<reference evidence="2" key="1">
    <citation type="journal article" date="2024" name="Front. Bioeng. Biotechnol.">
        <title>Genome-scale model development and genomic sequencing of the oleaginous clade Lipomyces.</title>
        <authorList>
            <person name="Czajka J.J."/>
            <person name="Han Y."/>
            <person name="Kim J."/>
            <person name="Mondo S.J."/>
            <person name="Hofstad B.A."/>
            <person name="Robles A."/>
            <person name="Haridas S."/>
            <person name="Riley R."/>
            <person name="LaButti K."/>
            <person name="Pangilinan J."/>
            <person name="Andreopoulos W."/>
            <person name="Lipzen A."/>
            <person name="Yan J."/>
            <person name="Wang M."/>
            <person name="Ng V."/>
            <person name="Grigoriev I.V."/>
            <person name="Spatafora J.W."/>
            <person name="Magnuson J.K."/>
            <person name="Baker S.E."/>
            <person name="Pomraning K.R."/>
        </authorList>
    </citation>
    <scope>NUCLEOTIDE SEQUENCE [LARGE SCALE GENOMIC DNA]</scope>
    <source>
        <strain evidence="2">CBS 10300</strain>
    </source>
</reference>
<evidence type="ECO:0000313" key="2">
    <source>
        <dbReference type="Proteomes" id="UP001489719"/>
    </source>
</evidence>
<keyword evidence="2" id="KW-1185">Reference proteome</keyword>
<dbReference type="Proteomes" id="UP001489719">
    <property type="component" value="Unassembled WGS sequence"/>
</dbReference>
<evidence type="ECO:0000313" key="1">
    <source>
        <dbReference type="EMBL" id="KAK9324707.1"/>
    </source>
</evidence>
<dbReference type="EMBL" id="MU970047">
    <property type="protein sequence ID" value="KAK9324707.1"/>
    <property type="molecule type" value="Genomic_DNA"/>
</dbReference>
<accession>A0ACC3TU87</accession>
<gene>
    <name evidence="1" type="ORF">V1517DRAFT_255485</name>
</gene>
<protein>
    <submittedName>
        <fullName evidence="1">Uncharacterized protein</fullName>
    </submittedName>
</protein>
<name>A0ACC3TU87_9ASCO</name>